<feature type="region of interest" description="Disordered" evidence="1">
    <location>
        <begin position="588"/>
        <end position="607"/>
    </location>
</feature>
<gene>
    <name evidence="3" type="ORF">NTJ_03858</name>
</gene>
<evidence type="ECO:0000313" key="4">
    <source>
        <dbReference type="Proteomes" id="UP001307889"/>
    </source>
</evidence>
<proteinExistence type="predicted"/>
<dbReference type="InterPro" id="IPR013594">
    <property type="entry name" value="Dynein_heavy_tail"/>
</dbReference>
<keyword evidence="4" id="KW-1185">Reference proteome</keyword>
<sequence>MRKEKKLCQLHAKFGPISWSRAKTDDVFVYFLLRDPAGVPLFQSHADANNEMPKYFYLGQVRRSIIMDDFSRHIQDRPDLVELVSKLRKTIRKNIKKCPDRIPEEEIPPIKRSLLDSITDINSMFVSSMKSSSTAPKNFDTSSFPELARLTKEKITGLTSNESYVQYLERTVQAWAKYVDSIVKKYQGAQPDGKGPLPLYEYWSLRHELLSPFIEECHHPIVDNMLSVLRTLNSQPAKDYKIARNHLRNYYNLCSDNVEYLKSTLTELKILSRSRELKEISAVVPNTVNGLRVMWVLSTYWGTEANFVELLARIRWVICHKVTQILNVPKLFKMGNDLARQLCQEAIDLMDMWKNSYSKTRSVIENTRCEQRWEFERDLLFQETEYISQVARNLLDIINVIKNYEDMFCQQFKNIVRNGSRIDSIVHKVKDLTMPLITADFNLFDREYAENWKILVECFWTDMKNLEADAIRVIMHSFANLRSAVKATELLHDLRAVITSEKLDKLLLSQFEAIGSRFSHEVKTIMDVFIENRDNPPILRYHEEYSGSVYWSRNLYCAVREILLTLQEDPHIQETQHYKEVGQVRKTPAKINPVEREENTPTRTSDH</sequence>
<name>A0ABN7AJI8_9HEMI</name>
<feature type="compositionally biased region" description="Basic and acidic residues" evidence="1">
    <location>
        <begin position="593"/>
        <end position="607"/>
    </location>
</feature>
<dbReference type="PANTHER" id="PTHR22878">
    <property type="entry name" value="DYNEIN HEAVY CHAIN 6, AXONEMAL-LIKE-RELATED"/>
    <property type="match status" value="1"/>
</dbReference>
<dbReference type="Proteomes" id="UP001307889">
    <property type="component" value="Chromosome 2"/>
</dbReference>
<dbReference type="Pfam" id="PF08385">
    <property type="entry name" value="DHC_N1"/>
    <property type="match status" value="1"/>
</dbReference>
<dbReference type="EMBL" id="AP028910">
    <property type="protein sequence ID" value="BES91050.1"/>
    <property type="molecule type" value="Genomic_DNA"/>
</dbReference>
<feature type="domain" description="Dynein heavy chain tail" evidence="2">
    <location>
        <begin position="166"/>
        <end position="582"/>
    </location>
</feature>
<protein>
    <submittedName>
        <fullName evidence="3">Dynein heavy chain, N-terminal region 1</fullName>
    </submittedName>
</protein>
<reference evidence="3 4" key="1">
    <citation type="submission" date="2023-09" db="EMBL/GenBank/DDBJ databases">
        <title>Nesidiocoris tenuis whole genome shotgun sequence.</title>
        <authorList>
            <person name="Shibata T."/>
            <person name="Shimoda M."/>
            <person name="Kobayashi T."/>
            <person name="Uehara T."/>
        </authorList>
    </citation>
    <scope>NUCLEOTIDE SEQUENCE [LARGE SCALE GENOMIC DNA]</scope>
    <source>
        <strain evidence="3 4">Japan</strain>
    </source>
</reference>
<evidence type="ECO:0000313" key="3">
    <source>
        <dbReference type="EMBL" id="BES91050.1"/>
    </source>
</evidence>
<accession>A0ABN7AJI8</accession>
<evidence type="ECO:0000256" key="1">
    <source>
        <dbReference type="SAM" id="MobiDB-lite"/>
    </source>
</evidence>
<dbReference type="InterPro" id="IPR026983">
    <property type="entry name" value="DHC"/>
</dbReference>
<organism evidence="3 4">
    <name type="scientific">Nesidiocoris tenuis</name>
    <dbReference type="NCBI Taxonomy" id="355587"/>
    <lineage>
        <taxon>Eukaryota</taxon>
        <taxon>Metazoa</taxon>
        <taxon>Ecdysozoa</taxon>
        <taxon>Arthropoda</taxon>
        <taxon>Hexapoda</taxon>
        <taxon>Insecta</taxon>
        <taxon>Pterygota</taxon>
        <taxon>Neoptera</taxon>
        <taxon>Paraneoptera</taxon>
        <taxon>Hemiptera</taxon>
        <taxon>Heteroptera</taxon>
        <taxon>Panheteroptera</taxon>
        <taxon>Cimicomorpha</taxon>
        <taxon>Miridae</taxon>
        <taxon>Dicyphina</taxon>
        <taxon>Nesidiocoris</taxon>
    </lineage>
</organism>
<evidence type="ECO:0000259" key="2">
    <source>
        <dbReference type="Pfam" id="PF08385"/>
    </source>
</evidence>